<comment type="cofactor">
    <cofactor evidence="1">
        <name>Mg(2+)</name>
        <dbReference type="ChEBI" id="CHEBI:18420"/>
    </cofactor>
</comment>
<dbReference type="NCBIfam" id="TIGR00052">
    <property type="entry name" value="nudix-type nucleoside diphosphatase, YffH/AdpP family"/>
    <property type="match status" value="1"/>
</dbReference>
<reference evidence="15" key="1">
    <citation type="journal article" date="2019" name="Int. J. Syst. Evol. Microbiol.">
        <title>The Global Catalogue of Microorganisms (GCM) 10K type strain sequencing project: providing services to taxonomists for standard genome sequencing and annotation.</title>
        <authorList>
            <consortium name="The Broad Institute Genomics Platform"/>
            <consortium name="The Broad Institute Genome Sequencing Center for Infectious Disease"/>
            <person name="Wu L."/>
            <person name="Ma J."/>
        </authorList>
    </citation>
    <scope>NUCLEOTIDE SEQUENCE [LARGE SCALE GENOMIC DNA]</scope>
    <source>
        <strain evidence="15">JCM 17805</strain>
    </source>
</reference>
<keyword evidence="15" id="KW-1185">Reference proteome</keyword>
<evidence type="ECO:0000256" key="2">
    <source>
        <dbReference type="ARBA" id="ARBA00007482"/>
    </source>
</evidence>
<dbReference type="PROSITE" id="PS51462">
    <property type="entry name" value="NUDIX"/>
    <property type="match status" value="1"/>
</dbReference>
<organism evidence="14 15">
    <name type="scientific">Kistimonas scapharcae</name>
    <dbReference type="NCBI Taxonomy" id="1036133"/>
    <lineage>
        <taxon>Bacteria</taxon>
        <taxon>Pseudomonadati</taxon>
        <taxon>Pseudomonadota</taxon>
        <taxon>Gammaproteobacteria</taxon>
        <taxon>Oceanospirillales</taxon>
        <taxon>Endozoicomonadaceae</taxon>
        <taxon>Kistimonas</taxon>
    </lineage>
</organism>
<comment type="similarity">
    <text evidence="2">Belongs to the Nudix hydrolase family. NudF subfamily.</text>
</comment>
<dbReference type="PANTHER" id="PTHR11839">
    <property type="entry name" value="UDP/ADP-SUGAR PYROPHOSPHATASE"/>
    <property type="match status" value="1"/>
</dbReference>
<evidence type="ECO:0000256" key="1">
    <source>
        <dbReference type="ARBA" id="ARBA00001946"/>
    </source>
</evidence>
<dbReference type="PROSITE" id="PS00893">
    <property type="entry name" value="NUDIX_BOX"/>
    <property type="match status" value="1"/>
</dbReference>
<dbReference type="CDD" id="cd24155">
    <property type="entry name" value="NUDIX_ADPRase"/>
    <property type="match status" value="1"/>
</dbReference>
<evidence type="ECO:0000256" key="5">
    <source>
        <dbReference type="ARBA" id="ARBA00022723"/>
    </source>
</evidence>
<evidence type="ECO:0000256" key="4">
    <source>
        <dbReference type="ARBA" id="ARBA00013297"/>
    </source>
</evidence>
<evidence type="ECO:0000313" key="15">
    <source>
        <dbReference type="Proteomes" id="UP001500604"/>
    </source>
</evidence>
<comment type="function">
    <text evidence="8">Acts on ADP-mannose and ADP-glucose as well as ADP-ribose. Prevents glycogen biosynthesis. The reaction catalyzed by this enzyme is a limiting step of the gluconeogenic process.</text>
</comment>
<evidence type="ECO:0000256" key="9">
    <source>
        <dbReference type="ARBA" id="ARBA00030162"/>
    </source>
</evidence>
<sequence length="203" mass="22302">MTNTQPPHDVVINKEETLFKGFFSAVRYHLKHTLFQGGWSKPLAREVFIRTPAAGVLLYDPARDEVILVEQFRVGAFAAGEPAWMLEVVAGILDAGETPEAVARREAIEEAGSDISTLLPITDYFSTPGACSERIWLYCGLTDSSNAGGIHGLDTEGEDIRVHVLPATEAFAKMARGETNNAATLIALQWLQLNRQSLREQYA</sequence>
<evidence type="ECO:0000256" key="8">
    <source>
        <dbReference type="ARBA" id="ARBA00025164"/>
    </source>
</evidence>
<dbReference type="SUPFAM" id="SSF55811">
    <property type="entry name" value="Nudix"/>
    <property type="match status" value="1"/>
</dbReference>
<dbReference type="PANTHER" id="PTHR11839:SF5">
    <property type="entry name" value="ADP-RIBOSE PYROPHOSPHATASE"/>
    <property type="match status" value="1"/>
</dbReference>
<accession>A0ABP8V6Q4</accession>
<comment type="catalytic activity">
    <reaction evidence="12">
        <text>ADP-D-ribose + H2O = D-ribose 5-phosphate + AMP + 2 H(+)</text>
        <dbReference type="Rhea" id="RHEA:10412"/>
        <dbReference type="ChEBI" id="CHEBI:15377"/>
        <dbReference type="ChEBI" id="CHEBI:15378"/>
        <dbReference type="ChEBI" id="CHEBI:57967"/>
        <dbReference type="ChEBI" id="CHEBI:78346"/>
        <dbReference type="ChEBI" id="CHEBI:456215"/>
        <dbReference type="EC" id="3.6.1.13"/>
    </reaction>
</comment>
<evidence type="ECO:0000256" key="7">
    <source>
        <dbReference type="ARBA" id="ARBA00022842"/>
    </source>
</evidence>
<comment type="caution">
    <text evidence="14">The sequence shown here is derived from an EMBL/GenBank/DDBJ whole genome shotgun (WGS) entry which is preliminary data.</text>
</comment>
<evidence type="ECO:0000256" key="12">
    <source>
        <dbReference type="ARBA" id="ARBA00049546"/>
    </source>
</evidence>
<dbReference type="Gene3D" id="3.90.79.10">
    <property type="entry name" value="Nucleoside Triphosphate Pyrophosphohydrolase"/>
    <property type="match status" value="1"/>
</dbReference>
<dbReference type="InterPro" id="IPR015797">
    <property type="entry name" value="NUDIX_hydrolase-like_dom_sf"/>
</dbReference>
<evidence type="ECO:0000313" key="14">
    <source>
        <dbReference type="EMBL" id="GAA4650735.1"/>
    </source>
</evidence>
<keyword evidence="6" id="KW-0378">Hydrolase</keyword>
<dbReference type="EMBL" id="BAABFL010000417">
    <property type="protein sequence ID" value="GAA4650735.1"/>
    <property type="molecule type" value="Genomic_DNA"/>
</dbReference>
<evidence type="ECO:0000259" key="13">
    <source>
        <dbReference type="PROSITE" id="PS51462"/>
    </source>
</evidence>
<dbReference type="EC" id="3.6.1.13" evidence="3"/>
<dbReference type="InterPro" id="IPR000086">
    <property type="entry name" value="NUDIX_hydrolase_dom"/>
</dbReference>
<protein>
    <recommendedName>
        <fullName evidence="4">ADP-ribose pyrophosphatase</fullName>
        <ecNumber evidence="3">3.6.1.13</ecNumber>
    </recommendedName>
    <alternativeName>
        <fullName evidence="9">ADP-ribose diphosphatase</fullName>
    </alternativeName>
    <alternativeName>
        <fullName evidence="11">ADP-ribose phosphohydrolase</fullName>
    </alternativeName>
    <alternativeName>
        <fullName evidence="10">Adenosine diphosphoribose pyrophosphatase</fullName>
    </alternativeName>
</protein>
<dbReference type="Proteomes" id="UP001500604">
    <property type="component" value="Unassembled WGS sequence"/>
</dbReference>
<dbReference type="InterPro" id="IPR020084">
    <property type="entry name" value="NUDIX_hydrolase_CS"/>
</dbReference>
<keyword evidence="7" id="KW-0460">Magnesium</keyword>
<proteinExistence type="inferred from homology"/>
<evidence type="ECO:0000256" key="11">
    <source>
        <dbReference type="ARBA" id="ARBA00033056"/>
    </source>
</evidence>
<evidence type="ECO:0000256" key="6">
    <source>
        <dbReference type="ARBA" id="ARBA00022801"/>
    </source>
</evidence>
<name>A0ABP8V6Q4_9GAMM</name>
<dbReference type="InterPro" id="IPR004385">
    <property type="entry name" value="NDP_pyrophosphatase"/>
</dbReference>
<evidence type="ECO:0000256" key="10">
    <source>
        <dbReference type="ARBA" id="ARBA00030308"/>
    </source>
</evidence>
<feature type="domain" description="Nudix hydrolase" evidence="13">
    <location>
        <begin position="49"/>
        <end position="192"/>
    </location>
</feature>
<keyword evidence="5" id="KW-0479">Metal-binding</keyword>
<dbReference type="Pfam" id="PF00293">
    <property type="entry name" value="NUDIX"/>
    <property type="match status" value="1"/>
</dbReference>
<evidence type="ECO:0000256" key="3">
    <source>
        <dbReference type="ARBA" id="ARBA00012453"/>
    </source>
</evidence>
<gene>
    <name evidence="14" type="primary">nudF</name>
    <name evidence="14" type="ORF">GCM10023116_30180</name>
</gene>